<accession>A0A934VWL8</accession>
<gene>
    <name evidence="8" type="ORF">JIN85_13395</name>
</gene>
<evidence type="ECO:0000259" key="7">
    <source>
        <dbReference type="SMART" id="SM00990"/>
    </source>
</evidence>
<dbReference type="GO" id="GO:0003887">
    <property type="term" value="F:DNA-directed DNA polymerase activity"/>
    <property type="evidence" value="ECO:0007669"/>
    <property type="project" value="InterPro"/>
</dbReference>
<dbReference type="EMBL" id="JAENIJ010000021">
    <property type="protein sequence ID" value="MBK1883415.1"/>
    <property type="molecule type" value="Genomic_DNA"/>
</dbReference>
<dbReference type="InterPro" id="IPR013520">
    <property type="entry name" value="Ribonucl_H"/>
</dbReference>
<protein>
    <submittedName>
        <fullName evidence="8">VRR-NUC domain-containing protein</fullName>
    </submittedName>
</protein>
<dbReference type="InterPro" id="IPR006054">
    <property type="entry name" value="DnaQ"/>
</dbReference>
<keyword evidence="9" id="KW-1185">Reference proteome</keyword>
<dbReference type="InterPro" id="IPR011856">
    <property type="entry name" value="tRNA_endonuc-like_dom_sf"/>
</dbReference>
<name>A0A934VWL8_9BACT</name>
<evidence type="ECO:0000313" key="9">
    <source>
        <dbReference type="Proteomes" id="UP000603141"/>
    </source>
</evidence>
<comment type="caution">
    <text evidence="8">The sequence shown here is derived from an EMBL/GenBank/DDBJ whole genome shotgun (WGS) entry which is preliminary data.</text>
</comment>
<feature type="domain" description="Exonuclease" evidence="6">
    <location>
        <begin position="551"/>
        <end position="716"/>
    </location>
</feature>
<evidence type="ECO:0000313" key="8">
    <source>
        <dbReference type="EMBL" id="MBK1883415.1"/>
    </source>
</evidence>
<dbReference type="AlphaFoldDB" id="A0A934VWL8"/>
<dbReference type="Proteomes" id="UP000603141">
    <property type="component" value="Unassembled WGS sequence"/>
</dbReference>
<evidence type="ECO:0000256" key="5">
    <source>
        <dbReference type="ARBA" id="ARBA00026073"/>
    </source>
</evidence>
<dbReference type="PANTHER" id="PTHR30231:SF41">
    <property type="entry name" value="DNA POLYMERASE III SUBUNIT EPSILON"/>
    <property type="match status" value="1"/>
</dbReference>
<dbReference type="SMART" id="SM00990">
    <property type="entry name" value="VRR_NUC"/>
    <property type="match status" value="1"/>
</dbReference>
<evidence type="ECO:0000256" key="4">
    <source>
        <dbReference type="ARBA" id="ARBA00025483"/>
    </source>
</evidence>
<dbReference type="GO" id="GO:0008408">
    <property type="term" value="F:3'-5' exonuclease activity"/>
    <property type="evidence" value="ECO:0007669"/>
    <property type="project" value="TreeGrafter"/>
</dbReference>
<dbReference type="InterPro" id="IPR036397">
    <property type="entry name" value="RNaseH_sf"/>
</dbReference>
<keyword evidence="3" id="KW-0378">Hydrolase</keyword>
<comment type="subunit">
    <text evidence="5">DNA polymerase III contains a core (composed of alpha, epsilon and theta chains) that associates with a tau subunit. This core dimerizes to form the POLIII' complex. PolIII' associates with the gamma complex (composed of gamma, delta, delta', psi and chi chains) and with the beta chain to form the complete DNA polymerase III complex.</text>
</comment>
<reference evidence="8" key="1">
    <citation type="submission" date="2021-01" db="EMBL/GenBank/DDBJ databases">
        <title>Modified the classification status of verrucomicrobia.</title>
        <authorList>
            <person name="Feng X."/>
        </authorList>
    </citation>
    <scope>NUCLEOTIDE SEQUENCE</scope>
    <source>
        <strain evidence="8">KCTC 22041</strain>
    </source>
</reference>
<comment type="cofactor">
    <cofactor evidence="1">
        <name>Mg(2+)</name>
        <dbReference type="ChEBI" id="CHEBI:18420"/>
    </cofactor>
</comment>
<dbReference type="GO" id="GO:0045004">
    <property type="term" value="P:DNA replication proofreading"/>
    <property type="evidence" value="ECO:0007669"/>
    <property type="project" value="TreeGrafter"/>
</dbReference>
<evidence type="ECO:0000256" key="3">
    <source>
        <dbReference type="ARBA" id="ARBA00022801"/>
    </source>
</evidence>
<dbReference type="Gene3D" id="3.40.1350.10">
    <property type="match status" value="1"/>
</dbReference>
<evidence type="ECO:0000256" key="1">
    <source>
        <dbReference type="ARBA" id="ARBA00001946"/>
    </source>
</evidence>
<dbReference type="FunFam" id="3.30.420.10:FF:000045">
    <property type="entry name" value="3'-5' exonuclease DinG"/>
    <property type="match status" value="1"/>
</dbReference>
<evidence type="ECO:0000259" key="6">
    <source>
        <dbReference type="SMART" id="SM00479"/>
    </source>
</evidence>
<sequence length="731" mass="84364">MPHPFPTLRTFYYLDHFKEMVAFLENHYAKVLADEEREYIEHFNQLGQQAQALKVRMTNRRGRIFRIESFKYSEIPDRDSSLLELRELGFIRPLEAADVDEWLDLLTRAELVQFLKSDENPAKCCTSGKTKQQIRNWVRESYGFADFARHFTLESFTVQARTQTLEYLLFLYFGKTRDSLQAFALRDLGIVKTQSAQTQFEARFQSPQSAKSAFFYSSIATKIETADPGELLIIADSAADWPPAVDRETEAKFHRVIAQLGGRLERIDCIPQALQVYELSDHHPARERICRLRHARGETEIVQAFLQRIIDQPASDEELLFAEDFHARKFGGRKIGRLTQLLREAPILKLDEAFRDQPEEAVVRHFMELGQTAIHVENHFWSVLFGVMFWDALHGESSCATPNEFELRPTQLLNRSFAEKQADVIEARLQWLGTAKAEAWIQEVFSNHFGQPNGIFHWREEDLPMLIRFLKAATPTATATILRRIAADPKSNGRGYPDLLVFDPDGVKFLEIKAEGDQIRRHQLVQMEALRVAGFDVGVLRVQWWIDPMQEYVVVDLETTGRRSESHRVTEIGALKVRNGEVIDQFQTLIHPQRRIPKIITELTGIDDRMVEHAPTFEQIADSFREFVGDAVLVAHNANFDYGFLRDEYTRLGQNFRRPTLCTVVAMRKFYPGLESYKLSRLCDEFSISLDRHHRALCDAAATAELLKLINLKRIIKPTSSFQESEIATRP</sequence>
<dbReference type="SUPFAM" id="SSF53098">
    <property type="entry name" value="Ribonuclease H-like"/>
    <property type="match status" value="1"/>
</dbReference>
<dbReference type="Pfam" id="PF21315">
    <property type="entry name" value="FAN1_HTH"/>
    <property type="match status" value="1"/>
</dbReference>
<keyword evidence="2" id="KW-0540">Nuclease</keyword>
<dbReference type="GO" id="GO:0005829">
    <property type="term" value="C:cytosol"/>
    <property type="evidence" value="ECO:0007669"/>
    <property type="project" value="TreeGrafter"/>
</dbReference>
<dbReference type="Gene3D" id="3.30.420.10">
    <property type="entry name" value="Ribonuclease H-like superfamily/Ribonuclease H"/>
    <property type="match status" value="1"/>
</dbReference>
<organism evidence="8 9">
    <name type="scientific">Luteolibacter pohnpeiensis</name>
    <dbReference type="NCBI Taxonomy" id="454153"/>
    <lineage>
        <taxon>Bacteria</taxon>
        <taxon>Pseudomonadati</taxon>
        <taxon>Verrucomicrobiota</taxon>
        <taxon>Verrucomicrobiia</taxon>
        <taxon>Verrucomicrobiales</taxon>
        <taxon>Verrucomicrobiaceae</taxon>
        <taxon>Luteolibacter</taxon>
    </lineage>
</organism>
<feature type="domain" description="VRR-NUC" evidence="7">
    <location>
        <begin position="432"/>
        <end position="544"/>
    </location>
</feature>
<proteinExistence type="predicted"/>
<comment type="function">
    <text evidence="4">DNA polymerase III is a complex, multichain enzyme responsible for most of the replicative synthesis in bacteria. The epsilon subunit contain the editing function and is a proofreading 3'-5' exonuclease.</text>
</comment>
<dbReference type="GO" id="GO:0003677">
    <property type="term" value="F:DNA binding"/>
    <property type="evidence" value="ECO:0007669"/>
    <property type="project" value="InterPro"/>
</dbReference>
<dbReference type="InterPro" id="IPR049125">
    <property type="entry name" value="FAN1-like_WH"/>
</dbReference>
<dbReference type="PANTHER" id="PTHR30231">
    <property type="entry name" value="DNA POLYMERASE III SUBUNIT EPSILON"/>
    <property type="match status" value="1"/>
</dbReference>
<dbReference type="InterPro" id="IPR014883">
    <property type="entry name" value="VRR_NUC"/>
</dbReference>
<dbReference type="InterPro" id="IPR012337">
    <property type="entry name" value="RNaseH-like_sf"/>
</dbReference>
<dbReference type="CDD" id="cd06127">
    <property type="entry name" value="DEDDh"/>
    <property type="match status" value="1"/>
</dbReference>
<dbReference type="NCBIfam" id="TIGR00573">
    <property type="entry name" value="dnaq"/>
    <property type="match status" value="1"/>
</dbReference>
<dbReference type="Pfam" id="PF00929">
    <property type="entry name" value="RNase_T"/>
    <property type="match status" value="1"/>
</dbReference>
<dbReference type="RefSeq" id="WP_200271546.1">
    <property type="nucleotide sequence ID" value="NZ_JAENIJ010000021.1"/>
</dbReference>
<evidence type="ECO:0000256" key="2">
    <source>
        <dbReference type="ARBA" id="ARBA00022722"/>
    </source>
</evidence>
<dbReference type="SMART" id="SM00479">
    <property type="entry name" value="EXOIII"/>
    <property type="match status" value="1"/>
</dbReference>
<dbReference type="Pfam" id="PF08774">
    <property type="entry name" value="VRR_NUC"/>
    <property type="match status" value="1"/>
</dbReference>